<keyword evidence="6" id="KW-0560">Oxidoreductase</keyword>
<dbReference type="GO" id="GO:0046872">
    <property type="term" value="F:metal ion binding"/>
    <property type="evidence" value="ECO:0007669"/>
    <property type="project" value="UniProtKB-KW"/>
</dbReference>
<evidence type="ECO:0000256" key="6">
    <source>
        <dbReference type="ARBA" id="ARBA00023002"/>
    </source>
</evidence>
<evidence type="ECO:0000256" key="12">
    <source>
        <dbReference type="SAM" id="Phobius"/>
    </source>
</evidence>
<keyword evidence="7" id="KW-0408">Iron</keyword>
<keyword evidence="3 12" id="KW-0812">Transmembrane</keyword>
<dbReference type="STRING" id="50990.A0A4R5XF41"/>
<evidence type="ECO:0000256" key="11">
    <source>
        <dbReference type="ARBA" id="ARBA00048044"/>
    </source>
</evidence>
<feature type="transmembrane region" description="Helical" evidence="12">
    <location>
        <begin position="454"/>
        <end position="476"/>
    </location>
</feature>
<dbReference type="InterPro" id="IPR023754">
    <property type="entry name" value="HemeA_Synthase_type2"/>
</dbReference>
<dbReference type="GO" id="GO:0016653">
    <property type="term" value="F:oxidoreductase activity, acting on NAD(P)H, heme protein as acceptor"/>
    <property type="evidence" value="ECO:0007669"/>
    <property type="project" value="TreeGrafter"/>
</dbReference>
<gene>
    <name evidence="13" type="ORF">BD410DRAFT_41081</name>
</gene>
<keyword evidence="4" id="KW-0479">Metal-binding</keyword>
<sequence length="494" mass="54318">MFGGLRTATHVLTAHTRAALNSPNLYRNISSARPLHAHFSSATHRPSHVLQRLEILGRQRRSFNAILGSRSPLLLGIEPRFFSANRSAHANEQAHPLPTLSPPSVGRWLLLSSALVFGIIVVGGVTRLTESGLSISEWRPITGILPPLSQAQWDEEFRKYQATPEFKILNHSMTLDDFKRIFYMEWAHRVMGRVVGVAFVLPLAYFAFTRKLTRGLTTRLSAMALLIGFQGFLGWYMVQSGLSEDLLDQPGAVPRVSQYRLAAHLGTAVVLYGAMLSTGLAVLRDWKFAIQGKWSGLLAKDLEPVLKNPIVRKFRRRAWLLTSLVFLTAMSGAFVAGLDAGLVYNEFPLMGGRLAPPTDELMNPAYAKQADKSDLWWRNLLENPSTVQFDHRVLAVTTYLSTGLLYTSTLAPAMRAALPALTRRLAVTAFALANVQVALGITTLLYLVPVPLAAAHQAGSIALLSSMIALCLSLRAPGGATKLWRQAITAKRKP</sequence>
<dbReference type="OrthoDB" id="1726137at2759"/>
<feature type="transmembrane region" description="Helical" evidence="12">
    <location>
        <begin position="318"/>
        <end position="344"/>
    </location>
</feature>
<dbReference type="AlphaFoldDB" id="A0A4R5XF41"/>
<feature type="transmembrane region" description="Helical" evidence="12">
    <location>
        <begin position="425"/>
        <end position="448"/>
    </location>
</feature>
<dbReference type="InterPro" id="IPR003780">
    <property type="entry name" value="COX15/CtaA_fam"/>
</dbReference>
<comment type="catalytic activity">
    <reaction evidence="11">
        <text>Fe(II)-heme o + 2 A + H2O = Fe(II)-heme a + 2 AH2</text>
        <dbReference type="Rhea" id="RHEA:63388"/>
        <dbReference type="ChEBI" id="CHEBI:13193"/>
        <dbReference type="ChEBI" id="CHEBI:15377"/>
        <dbReference type="ChEBI" id="CHEBI:17499"/>
        <dbReference type="ChEBI" id="CHEBI:60530"/>
        <dbReference type="ChEBI" id="CHEBI:61715"/>
        <dbReference type="EC" id="1.17.99.9"/>
    </reaction>
    <physiologicalReaction direction="left-to-right" evidence="11">
        <dbReference type="Rhea" id="RHEA:63389"/>
    </physiologicalReaction>
</comment>
<evidence type="ECO:0000256" key="7">
    <source>
        <dbReference type="ARBA" id="ARBA00023004"/>
    </source>
</evidence>
<feature type="transmembrane region" description="Helical" evidence="12">
    <location>
        <begin position="258"/>
        <end position="283"/>
    </location>
</feature>
<keyword evidence="14" id="KW-1185">Reference proteome</keyword>
<evidence type="ECO:0000256" key="2">
    <source>
        <dbReference type="ARBA" id="ARBA00004141"/>
    </source>
</evidence>
<dbReference type="GO" id="GO:0120547">
    <property type="term" value="F:heme A synthase activity"/>
    <property type="evidence" value="ECO:0007669"/>
    <property type="project" value="UniProtKB-EC"/>
</dbReference>
<keyword evidence="9 12" id="KW-0472">Membrane</keyword>
<dbReference type="EMBL" id="ML170156">
    <property type="protein sequence ID" value="TDL29779.1"/>
    <property type="molecule type" value="Genomic_DNA"/>
</dbReference>
<proteinExistence type="inferred from homology"/>
<dbReference type="VEuPathDB" id="FungiDB:BD410DRAFT_41081"/>
<keyword evidence="5 12" id="KW-1133">Transmembrane helix</keyword>
<comment type="subcellular location">
    <subcellularLocation>
        <location evidence="2">Membrane</location>
        <topology evidence="2">Multi-pass membrane protein</topology>
    </subcellularLocation>
</comment>
<dbReference type="Proteomes" id="UP000294933">
    <property type="component" value="Unassembled WGS sequence"/>
</dbReference>
<dbReference type="GO" id="GO:0006784">
    <property type="term" value="P:heme A biosynthetic process"/>
    <property type="evidence" value="ECO:0007669"/>
    <property type="project" value="InterPro"/>
</dbReference>
<dbReference type="PANTHER" id="PTHR23289">
    <property type="entry name" value="CYTOCHROME C OXIDASE ASSEMBLY PROTEIN COX15"/>
    <property type="match status" value="1"/>
</dbReference>
<reference evidence="13 14" key="1">
    <citation type="submission" date="2018-06" db="EMBL/GenBank/DDBJ databases">
        <title>A transcriptomic atlas of mushroom development highlights an independent origin of complex multicellularity.</title>
        <authorList>
            <consortium name="DOE Joint Genome Institute"/>
            <person name="Krizsan K."/>
            <person name="Almasi E."/>
            <person name="Merenyi Z."/>
            <person name="Sahu N."/>
            <person name="Viragh M."/>
            <person name="Koszo T."/>
            <person name="Mondo S."/>
            <person name="Kiss B."/>
            <person name="Balint B."/>
            <person name="Kues U."/>
            <person name="Barry K."/>
            <person name="Hegedus J.C."/>
            <person name="Henrissat B."/>
            <person name="Johnson J."/>
            <person name="Lipzen A."/>
            <person name="Ohm R."/>
            <person name="Nagy I."/>
            <person name="Pangilinan J."/>
            <person name="Yan J."/>
            <person name="Xiong Y."/>
            <person name="Grigoriev I.V."/>
            <person name="Hibbett D.S."/>
            <person name="Nagy L.G."/>
        </authorList>
    </citation>
    <scope>NUCLEOTIDE SEQUENCE [LARGE SCALE GENOMIC DNA]</scope>
    <source>
        <strain evidence="13 14">SZMC22713</strain>
    </source>
</reference>
<evidence type="ECO:0000313" key="13">
    <source>
        <dbReference type="EMBL" id="TDL29779.1"/>
    </source>
</evidence>
<organism evidence="13 14">
    <name type="scientific">Rickenella mellea</name>
    <dbReference type="NCBI Taxonomy" id="50990"/>
    <lineage>
        <taxon>Eukaryota</taxon>
        <taxon>Fungi</taxon>
        <taxon>Dikarya</taxon>
        <taxon>Basidiomycota</taxon>
        <taxon>Agaricomycotina</taxon>
        <taxon>Agaricomycetes</taxon>
        <taxon>Hymenochaetales</taxon>
        <taxon>Rickenellaceae</taxon>
        <taxon>Rickenella</taxon>
    </lineage>
</organism>
<comment type="pathway">
    <text evidence="10">Porphyrin-containing compound metabolism; heme A biosynthesis; heme A from heme O: step 1/1.</text>
</comment>
<feature type="transmembrane region" description="Helical" evidence="12">
    <location>
        <begin position="393"/>
        <end position="413"/>
    </location>
</feature>
<dbReference type="PANTHER" id="PTHR23289:SF2">
    <property type="entry name" value="CYTOCHROME C OXIDASE ASSEMBLY PROTEIN COX15 HOMOLOG"/>
    <property type="match status" value="1"/>
</dbReference>
<comment type="cofactor">
    <cofactor evidence="1">
        <name>heme b</name>
        <dbReference type="ChEBI" id="CHEBI:60344"/>
    </cofactor>
</comment>
<evidence type="ECO:0000256" key="10">
    <source>
        <dbReference type="ARBA" id="ARBA00044501"/>
    </source>
</evidence>
<evidence type="ECO:0000256" key="3">
    <source>
        <dbReference type="ARBA" id="ARBA00022692"/>
    </source>
</evidence>
<evidence type="ECO:0000256" key="4">
    <source>
        <dbReference type="ARBA" id="ARBA00022723"/>
    </source>
</evidence>
<name>A0A4R5XF41_9AGAM</name>
<feature type="transmembrane region" description="Helical" evidence="12">
    <location>
        <begin position="190"/>
        <end position="208"/>
    </location>
</feature>
<dbReference type="GO" id="GO:0005743">
    <property type="term" value="C:mitochondrial inner membrane"/>
    <property type="evidence" value="ECO:0007669"/>
    <property type="project" value="TreeGrafter"/>
</dbReference>
<protein>
    <submittedName>
        <fullName evidence="13">COX15-CtaA-domain-containing protein</fullName>
    </submittedName>
</protein>
<feature type="transmembrane region" description="Helical" evidence="12">
    <location>
        <begin position="220"/>
        <end position="238"/>
    </location>
</feature>
<dbReference type="Pfam" id="PF02628">
    <property type="entry name" value="COX15-CtaA"/>
    <property type="match status" value="1"/>
</dbReference>
<dbReference type="HAMAP" id="MF_01665">
    <property type="entry name" value="HemeA_synth_type2"/>
    <property type="match status" value="1"/>
</dbReference>
<keyword evidence="8" id="KW-0350">Heme biosynthesis</keyword>
<evidence type="ECO:0000256" key="9">
    <source>
        <dbReference type="ARBA" id="ARBA00023136"/>
    </source>
</evidence>
<evidence type="ECO:0000256" key="8">
    <source>
        <dbReference type="ARBA" id="ARBA00023133"/>
    </source>
</evidence>
<evidence type="ECO:0000313" key="14">
    <source>
        <dbReference type="Proteomes" id="UP000294933"/>
    </source>
</evidence>
<accession>A0A4R5XF41</accession>
<evidence type="ECO:0000256" key="1">
    <source>
        <dbReference type="ARBA" id="ARBA00001970"/>
    </source>
</evidence>
<evidence type="ECO:0000256" key="5">
    <source>
        <dbReference type="ARBA" id="ARBA00022989"/>
    </source>
</evidence>